<dbReference type="InterPro" id="IPR020846">
    <property type="entry name" value="MFS_dom"/>
</dbReference>
<evidence type="ECO:0000256" key="6">
    <source>
        <dbReference type="SAM" id="MobiDB-lite"/>
    </source>
</evidence>
<evidence type="ECO:0000256" key="2">
    <source>
        <dbReference type="ARBA" id="ARBA00022448"/>
    </source>
</evidence>
<accession>A0A542XQX6</accession>
<comment type="caution">
    <text evidence="9">The sequence shown here is derived from an EMBL/GenBank/DDBJ whole genome shotgun (WGS) entry which is preliminary data.</text>
</comment>
<evidence type="ECO:0000256" key="3">
    <source>
        <dbReference type="ARBA" id="ARBA00022692"/>
    </source>
</evidence>
<keyword evidence="4 7" id="KW-1133">Transmembrane helix</keyword>
<feature type="transmembrane region" description="Helical" evidence="7">
    <location>
        <begin position="204"/>
        <end position="225"/>
    </location>
</feature>
<evidence type="ECO:0000256" key="7">
    <source>
        <dbReference type="SAM" id="Phobius"/>
    </source>
</evidence>
<dbReference type="EMBL" id="VFOL01000001">
    <property type="protein sequence ID" value="TQL38241.1"/>
    <property type="molecule type" value="Genomic_DNA"/>
</dbReference>
<feature type="domain" description="Major facilitator superfamily (MFS) profile" evidence="8">
    <location>
        <begin position="53"/>
        <end position="305"/>
    </location>
</feature>
<evidence type="ECO:0000313" key="9">
    <source>
        <dbReference type="EMBL" id="TQL38241.1"/>
    </source>
</evidence>
<dbReference type="GO" id="GO:0022857">
    <property type="term" value="F:transmembrane transporter activity"/>
    <property type="evidence" value="ECO:0007669"/>
    <property type="project" value="InterPro"/>
</dbReference>
<dbReference type="Proteomes" id="UP000315983">
    <property type="component" value="Unassembled WGS sequence"/>
</dbReference>
<evidence type="ECO:0000259" key="8">
    <source>
        <dbReference type="PROSITE" id="PS50850"/>
    </source>
</evidence>
<feature type="transmembrane region" description="Helical" evidence="7">
    <location>
        <begin position="174"/>
        <end position="192"/>
    </location>
</feature>
<feature type="transmembrane region" description="Helical" evidence="7">
    <location>
        <begin position="119"/>
        <end position="137"/>
    </location>
</feature>
<protein>
    <submittedName>
        <fullName evidence="9">MFS transporter</fullName>
    </submittedName>
</protein>
<name>A0A542XQX6_SALAC</name>
<sequence length="305" mass="31676">MDADDAHRDALLLVGFLVAAQSLFRGTRPSTGIAGIGVESIEHGRLRPIYWATAAVLTVALVVDVMKPLTLGFVLPGMGQEYDMPLEAVTILPLVALTGTAVGSVVWGLLGDRFGRRSALLLATLLFIATSACGAMPSFEWNLVMCFVMGSSAGGLLPLVFTLVAELTPRRHRGWVAVTVGSIGGLGGYLAASEAAHLLEPSLTWRALWLIGLPTGLLLVLAPLVPESPLFLLRAGSRGGWTSSIRVSKGRTGGRSAPPAGMIRPVSVVSGCNSERSTSQVASGPTRSAVAESRRPAGTPSATTG</sequence>
<feature type="region of interest" description="Disordered" evidence="6">
    <location>
        <begin position="244"/>
        <end position="305"/>
    </location>
</feature>
<keyword evidence="2" id="KW-0813">Transport</keyword>
<comment type="subcellular location">
    <subcellularLocation>
        <location evidence="1">Cell membrane</location>
        <topology evidence="1">Multi-pass membrane protein</topology>
    </subcellularLocation>
</comment>
<feature type="transmembrane region" description="Helical" evidence="7">
    <location>
        <begin position="89"/>
        <end position="110"/>
    </location>
</feature>
<dbReference type="PANTHER" id="PTHR23511:SF34">
    <property type="entry name" value="SYNAPTIC VESICLE GLYCOPROTEIN 2"/>
    <property type="match status" value="1"/>
</dbReference>
<dbReference type="PANTHER" id="PTHR23511">
    <property type="entry name" value="SYNAPTIC VESICLE GLYCOPROTEIN 2"/>
    <property type="match status" value="1"/>
</dbReference>
<feature type="compositionally biased region" description="Polar residues" evidence="6">
    <location>
        <begin position="270"/>
        <end position="286"/>
    </location>
</feature>
<dbReference type="Gene3D" id="1.20.1250.20">
    <property type="entry name" value="MFS general substrate transporter like domains"/>
    <property type="match status" value="1"/>
</dbReference>
<feature type="transmembrane region" description="Helical" evidence="7">
    <location>
        <begin position="143"/>
        <end position="167"/>
    </location>
</feature>
<keyword evidence="5 7" id="KW-0472">Membrane</keyword>
<dbReference type="PROSITE" id="PS50850">
    <property type="entry name" value="MFS"/>
    <property type="match status" value="1"/>
</dbReference>
<dbReference type="InterPro" id="IPR011701">
    <property type="entry name" value="MFS"/>
</dbReference>
<reference evidence="9 10" key="1">
    <citation type="submission" date="2019-06" db="EMBL/GenBank/DDBJ databases">
        <title>Sequencing the genomes of 1000 actinobacteria strains.</title>
        <authorList>
            <person name="Klenk H.-P."/>
        </authorList>
    </citation>
    <scope>NUCLEOTIDE SEQUENCE [LARGE SCALE GENOMIC DNA]</scope>
    <source>
        <strain evidence="9 10">DSM 44819</strain>
    </source>
</reference>
<evidence type="ECO:0000313" key="10">
    <source>
        <dbReference type="Proteomes" id="UP000315983"/>
    </source>
</evidence>
<dbReference type="SUPFAM" id="SSF103473">
    <property type="entry name" value="MFS general substrate transporter"/>
    <property type="match status" value="1"/>
</dbReference>
<organism evidence="9 10">
    <name type="scientific">Salinispora arenicola</name>
    <dbReference type="NCBI Taxonomy" id="168697"/>
    <lineage>
        <taxon>Bacteria</taxon>
        <taxon>Bacillati</taxon>
        <taxon>Actinomycetota</taxon>
        <taxon>Actinomycetes</taxon>
        <taxon>Micromonosporales</taxon>
        <taxon>Micromonosporaceae</taxon>
        <taxon>Salinispora</taxon>
    </lineage>
</organism>
<evidence type="ECO:0000256" key="5">
    <source>
        <dbReference type="ARBA" id="ARBA00023136"/>
    </source>
</evidence>
<dbReference type="AlphaFoldDB" id="A0A542XQX6"/>
<evidence type="ECO:0000256" key="1">
    <source>
        <dbReference type="ARBA" id="ARBA00004651"/>
    </source>
</evidence>
<gene>
    <name evidence="9" type="ORF">FB564_3434</name>
</gene>
<dbReference type="InterPro" id="IPR036259">
    <property type="entry name" value="MFS_trans_sf"/>
</dbReference>
<feature type="transmembrane region" description="Helical" evidence="7">
    <location>
        <begin position="49"/>
        <end position="69"/>
    </location>
</feature>
<evidence type="ECO:0000256" key="4">
    <source>
        <dbReference type="ARBA" id="ARBA00022989"/>
    </source>
</evidence>
<keyword evidence="3 7" id="KW-0812">Transmembrane</keyword>
<dbReference type="GO" id="GO:0005886">
    <property type="term" value="C:plasma membrane"/>
    <property type="evidence" value="ECO:0007669"/>
    <property type="project" value="UniProtKB-SubCell"/>
</dbReference>
<dbReference type="Pfam" id="PF07690">
    <property type="entry name" value="MFS_1"/>
    <property type="match status" value="1"/>
</dbReference>
<proteinExistence type="predicted"/>